<feature type="region of interest" description="Disordered" evidence="3">
    <location>
        <begin position="573"/>
        <end position="616"/>
    </location>
</feature>
<comment type="caution">
    <text evidence="5">The sequence shown here is derived from an EMBL/GenBank/DDBJ whole genome shotgun (WGS) entry which is preliminary data.</text>
</comment>
<dbReference type="InterPro" id="IPR002048">
    <property type="entry name" value="EF_hand_dom"/>
</dbReference>
<evidence type="ECO:0000256" key="3">
    <source>
        <dbReference type="SAM" id="MobiDB-lite"/>
    </source>
</evidence>
<dbReference type="Pfam" id="PF10211">
    <property type="entry name" value="Ax_dynein_light"/>
    <property type="match status" value="1"/>
</dbReference>
<evidence type="ECO:0000313" key="6">
    <source>
        <dbReference type="Proteomes" id="UP000692954"/>
    </source>
</evidence>
<organism evidence="5 6">
    <name type="scientific">Paramecium sonneborni</name>
    <dbReference type="NCBI Taxonomy" id="65129"/>
    <lineage>
        <taxon>Eukaryota</taxon>
        <taxon>Sar</taxon>
        <taxon>Alveolata</taxon>
        <taxon>Ciliophora</taxon>
        <taxon>Intramacronucleata</taxon>
        <taxon>Oligohymenophorea</taxon>
        <taxon>Peniculida</taxon>
        <taxon>Parameciidae</taxon>
        <taxon>Paramecium</taxon>
    </lineage>
</organism>
<sequence length="1073" mass="128040">MKINKQLPNISKTPQAKSFHSIEHLFNSSQKQSKQCHDNSLKSFHNISNVSFIRNDKHIVKQDQYYASPLLSKSQIFEVERQSRQRRNEVYSQMLSENPFKFNNDSQEEIVSEYPRSTYKNLCKFQKYHRFIDKEKLAQLLHETSEFSDKISQHNPQTKPANVLIQRQDVIKLAQWIDYQMKIIVGDSKLKEEKMLMQLEQVFNQSLKELVREISIDCLEKGVLLEKIWNQYVNFNNIVLSVNQQDKINQEKEYLNELKQVHQTYQLSVQVYEDKIKFLEKQVQFLQQKYEEKEIDYDNLNSKYQHIIQLFETLKQENYELKNNYCITMNQNEHLTIQTNSLLNENQKILKQLNDRINHSLQKSKRGHNIYGEFDDNKSTSCLDLYTIMEIHVNKQTQTNVEKIQQSAQTDYRYFKQIGIQCEIMDSDDQLISSPQSSFNRNNSNPPNSELRKIKEINFALEERVRIEIKVQDELRKQKQQIQREFEVQKLKINNQDALILQLQKDIDNLQQPSEKKHDNKQREITIVSIDQQNTDQQMTLAPQQTIFSIKTNQKIEIQNKIHQNVSDINKLQQKNKQQQIEGSKQNQIQPSQQLKQTNSGLNKVNSVENKESKIQVKSIKNSSQIIPRRLSQNSLHFSNSQELDKNQINEDPLTKVINDFMNDSKTSLNHRSSIVQQRRQTQQQNYIMIQQEKQQQKKIKLKKENIYVDVALAFISQLQQDFKQNPELIENTTTLQNTLKQVSFFYKERLEQKYPLYAICYEYFMNQYGLKNVAESKMTQFCQSLISYSSNNRIKLFARFLQLYDGISNEDLDFYIQSLSTLDEHSNPLNLLYCNQINDCVCIQQMKIQKQLMILNEKGQEILEQLKQYQKIIKGEIYLDLDQYYLLCIEQFQYLRKIQQDNFNELFQAIDIDDNNIISIEEFQILFHLIEDQNNILHYKKLFKKESQNNDGLNFYQFGMFCMHNNLFTKQRQVNFFFQSQVSINTIYNNWSSQRNLITSRLKQSNNFNQYYQNLIRKLDNALKNNLSYAWNLWRILEEQSKKVYLDSIIMNVIAKNFNIITEKYEYLFSKD</sequence>
<dbReference type="AlphaFoldDB" id="A0A8S1PT41"/>
<gene>
    <name evidence="5" type="ORF">PSON_ATCC_30995.1.T0850119</name>
</gene>
<accession>A0A8S1PT41</accession>
<feature type="domain" description="EF-hand" evidence="4">
    <location>
        <begin position="899"/>
        <end position="934"/>
    </location>
</feature>
<keyword evidence="6" id="KW-1185">Reference proteome</keyword>
<evidence type="ECO:0000256" key="1">
    <source>
        <dbReference type="ARBA" id="ARBA00023054"/>
    </source>
</evidence>
<dbReference type="Proteomes" id="UP000692954">
    <property type="component" value="Unassembled WGS sequence"/>
</dbReference>
<proteinExistence type="predicted"/>
<dbReference type="PROSITE" id="PS00018">
    <property type="entry name" value="EF_HAND_1"/>
    <property type="match status" value="1"/>
</dbReference>
<feature type="coiled-coil region" evidence="2">
    <location>
        <begin position="262"/>
        <end position="317"/>
    </location>
</feature>
<dbReference type="PANTHER" id="PTHR34894">
    <property type="entry name" value="SAM-DEPENDENT METHYLTRANSFERASE RSMI, CONSERVED SITE"/>
    <property type="match status" value="1"/>
</dbReference>
<dbReference type="InterPro" id="IPR018247">
    <property type="entry name" value="EF_Hand_1_Ca_BS"/>
</dbReference>
<dbReference type="PANTHER" id="PTHR34894:SF5">
    <property type="entry name" value="EF-HAND DOMAIN-CONTAINING PROTEIN"/>
    <property type="match status" value="1"/>
</dbReference>
<dbReference type="PROSITE" id="PS50222">
    <property type="entry name" value="EF_HAND_2"/>
    <property type="match status" value="1"/>
</dbReference>
<name>A0A8S1PT41_9CILI</name>
<evidence type="ECO:0000313" key="5">
    <source>
        <dbReference type="EMBL" id="CAD8105823.1"/>
    </source>
</evidence>
<keyword evidence="1 2" id="KW-0175">Coiled coil</keyword>
<dbReference type="EMBL" id="CAJJDN010000085">
    <property type="protein sequence ID" value="CAD8105823.1"/>
    <property type="molecule type" value="Genomic_DNA"/>
</dbReference>
<feature type="compositionally biased region" description="Polar residues" evidence="3">
    <location>
        <begin position="581"/>
        <end position="608"/>
    </location>
</feature>
<dbReference type="GO" id="GO:0005737">
    <property type="term" value="C:cytoplasm"/>
    <property type="evidence" value="ECO:0007669"/>
    <property type="project" value="UniProtKB-ARBA"/>
</dbReference>
<dbReference type="GO" id="GO:0005509">
    <property type="term" value="F:calcium ion binding"/>
    <property type="evidence" value="ECO:0007669"/>
    <property type="project" value="InterPro"/>
</dbReference>
<evidence type="ECO:0000256" key="2">
    <source>
        <dbReference type="SAM" id="Coils"/>
    </source>
</evidence>
<dbReference type="InterPro" id="IPR019347">
    <property type="entry name" value="Axonemal_dynein_light_chain"/>
</dbReference>
<protein>
    <recommendedName>
        <fullName evidence="4">EF-hand domain-containing protein</fullName>
    </recommendedName>
</protein>
<evidence type="ECO:0000259" key="4">
    <source>
        <dbReference type="PROSITE" id="PS50222"/>
    </source>
</evidence>
<dbReference type="OrthoDB" id="1927454at2759"/>
<reference evidence="5" key="1">
    <citation type="submission" date="2021-01" db="EMBL/GenBank/DDBJ databases">
        <authorList>
            <consortium name="Genoscope - CEA"/>
            <person name="William W."/>
        </authorList>
    </citation>
    <scope>NUCLEOTIDE SEQUENCE</scope>
</reference>